<feature type="non-terminal residue" evidence="3">
    <location>
        <position position="1"/>
    </location>
</feature>
<name>A0A8S0VGA7_OLEEU</name>
<feature type="region of interest" description="Disordered" evidence="2">
    <location>
        <begin position="271"/>
        <end position="290"/>
    </location>
</feature>
<evidence type="ECO:0000256" key="2">
    <source>
        <dbReference type="SAM" id="MobiDB-lite"/>
    </source>
</evidence>
<gene>
    <name evidence="3" type="ORF">OLEA9_A118162</name>
</gene>
<evidence type="ECO:0000313" key="4">
    <source>
        <dbReference type="Proteomes" id="UP000594638"/>
    </source>
</evidence>
<reference evidence="3 4" key="1">
    <citation type="submission" date="2019-12" db="EMBL/GenBank/DDBJ databases">
        <authorList>
            <person name="Alioto T."/>
            <person name="Alioto T."/>
            <person name="Gomez Garrido J."/>
        </authorList>
    </citation>
    <scope>NUCLEOTIDE SEQUENCE [LARGE SCALE GENOMIC DNA]</scope>
</reference>
<accession>A0A8S0VGA7</accession>
<evidence type="ECO:0000256" key="1">
    <source>
        <dbReference type="SAM" id="Coils"/>
    </source>
</evidence>
<dbReference type="EMBL" id="CACTIH010009351">
    <property type="protein sequence ID" value="CAA3030110.1"/>
    <property type="molecule type" value="Genomic_DNA"/>
</dbReference>
<keyword evidence="4" id="KW-1185">Reference proteome</keyword>
<proteinExistence type="predicted"/>
<feature type="coiled-coil region" evidence="1">
    <location>
        <begin position="128"/>
        <end position="155"/>
    </location>
</feature>
<dbReference type="AlphaFoldDB" id="A0A8S0VGA7"/>
<evidence type="ECO:0000313" key="3">
    <source>
        <dbReference type="EMBL" id="CAA3030110.1"/>
    </source>
</evidence>
<organism evidence="3 4">
    <name type="scientific">Olea europaea subsp. europaea</name>
    <dbReference type="NCBI Taxonomy" id="158383"/>
    <lineage>
        <taxon>Eukaryota</taxon>
        <taxon>Viridiplantae</taxon>
        <taxon>Streptophyta</taxon>
        <taxon>Embryophyta</taxon>
        <taxon>Tracheophyta</taxon>
        <taxon>Spermatophyta</taxon>
        <taxon>Magnoliopsida</taxon>
        <taxon>eudicotyledons</taxon>
        <taxon>Gunneridae</taxon>
        <taxon>Pentapetalae</taxon>
        <taxon>asterids</taxon>
        <taxon>lamiids</taxon>
        <taxon>Lamiales</taxon>
        <taxon>Oleaceae</taxon>
        <taxon>Oleeae</taxon>
        <taxon>Olea</taxon>
    </lineage>
</organism>
<dbReference type="Gramene" id="OE9A118162T1">
    <property type="protein sequence ID" value="OE9A118162C1"/>
    <property type="gene ID" value="OE9A118162"/>
</dbReference>
<comment type="caution">
    <text evidence="3">The sequence shown here is derived from an EMBL/GenBank/DDBJ whole genome shotgun (WGS) entry which is preliminary data.</text>
</comment>
<sequence length="290" mass="32769">MKKSKPRILMITDGRLGHSSDIEIDDDDDDDFIDPPLRRQRTSLPVRFSMDPPMEPDKMYVESPKNEGASAHMSLPHTAYTADSNRHKCDAIFDHESYIHAYVCLYIDLFLCDLSQYVGHSPLLKHDVTDLRNKNTKLSAEIDDVRKQLLSIKANSSHKLNIVVRVQENIRTDLLEIKSDMKFLSDSVTAMGENVDASVHRKGKGKMYPDVQTFDLMNLEPPSFDLGIGCTQPTQRVSNNPDMPRTHQLQEQTHTIMSRVVVDTKIVDKKVSPTSARSSGLPLKQVSRPA</sequence>
<dbReference type="Proteomes" id="UP000594638">
    <property type="component" value="Unassembled WGS sequence"/>
</dbReference>
<keyword evidence="1" id="KW-0175">Coiled coil</keyword>
<protein>
    <submittedName>
        <fullName evidence="3">Uncharacterized protein</fullName>
    </submittedName>
</protein>